<comment type="caution">
    <text evidence="10">The sequence shown here is derived from an EMBL/GenBank/DDBJ whole genome shotgun (WGS) entry which is preliminary data.</text>
</comment>
<accession>A0ABR4IG02</accession>
<name>A0ABR4IG02_9EURO</name>
<feature type="transmembrane region" description="Helical" evidence="8">
    <location>
        <begin position="428"/>
        <end position="449"/>
    </location>
</feature>
<comment type="similarity">
    <text evidence="2 7">Belongs to the major facilitator superfamily. Sugar transporter (TC 2.A.1.1) family.</text>
</comment>
<organism evidence="10 11">
    <name type="scientific">Aspergillus pseudoustus</name>
    <dbReference type="NCBI Taxonomy" id="1810923"/>
    <lineage>
        <taxon>Eukaryota</taxon>
        <taxon>Fungi</taxon>
        <taxon>Dikarya</taxon>
        <taxon>Ascomycota</taxon>
        <taxon>Pezizomycotina</taxon>
        <taxon>Eurotiomycetes</taxon>
        <taxon>Eurotiomycetidae</taxon>
        <taxon>Eurotiales</taxon>
        <taxon>Aspergillaceae</taxon>
        <taxon>Aspergillus</taxon>
        <taxon>Aspergillus subgen. Nidulantes</taxon>
    </lineage>
</organism>
<feature type="transmembrane region" description="Helical" evidence="8">
    <location>
        <begin position="109"/>
        <end position="131"/>
    </location>
</feature>
<evidence type="ECO:0000256" key="6">
    <source>
        <dbReference type="ARBA" id="ARBA00023136"/>
    </source>
</evidence>
<keyword evidence="11" id="KW-1185">Reference proteome</keyword>
<dbReference type="NCBIfam" id="TIGR00879">
    <property type="entry name" value="SP"/>
    <property type="match status" value="1"/>
</dbReference>
<dbReference type="PROSITE" id="PS50850">
    <property type="entry name" value="MFS"/>
    <property type="match status" value="1"/>
</dbReference>
<evidence type="ECO:0000256" key="1">
    <source>
        <dbReference type="ARBA" id="ARBA00004141"/>
    </source>
</evidence>
<dbReference type="SUPFAM" id="SSF103473">
    <property type="entry name" value="MFS general substrate transporter"/>
    <property type="match status" value="1"/>
</dbReference>
<dbReference type="PRINTS" id="PR00171">
    <property type="entry name" value="SUGRTRNSPORT"/>
</dbReference>
<dbReference type="InterPro" id="IPR003663">
    <property type="entry name" value="Sugar/inositol_transpt"/>
</dbReference>
<feature type="transmembrane region" description="Helical" evidence="8">
    <location>
        <begin position="302"/>
        <end position="323"/>
    </location>
</feature>
<reference evidence="10 11" key="1">
    <citation type="submission" date="2024-07" db="EMBL/GenBank/DDBJ databases">
        <title>Section-level genome sequencing and comparative genomics of Aspergillus sections Usti and Cavernicolus.</title>
        <authorList>
            <consortium name="Lawrence Berkeley National Laboratory"/>
            <person name="Nybo J.L."/>
            <person name="Vesth T.C."/>
            <person name="Theobald S."/>
            <person name="Frisvad J.C."/>
            <person name="Larsen T.O."/>
            <person name="Kjaerboelling I."/>
            <person name="Rothschild-Mancinelli K."/>
            <person name="Lyhne E.K."/>
            <person name="Kogle M.E."/>
            <person name="Barry K."/>
            <person name="Clum A."/>
            <person name="Na H."/>
            <person name="Ledsgaard L."/>
            <person name="Lin J."/>
            <person name="Lipzen A."/>
            <person name="Kuo A."/>
            <person name="Riley R."/>
            <person name="Mondo S."/>
            <person name="Labutti K."/>
            <person name="Haridas S."/>
            <person name="Pangalinan J."/>
            <person name="Salamov A.A."/>
            <person name="Simmons B.A."/>
            <person name="Magnuson J.K."/>
            <person name="Chen J."/>
            <person name="Drula E."/>
            <person name="Henrissat B."/>
            <person name="Wiebenga A."/>
            <person name="Lubbers R.J."/>
            <person name="Gomes A.C."/>
            <person name="Makela M.R."/>
            <person name="Stajich J."/>
            <person name="Grigoriev I.V."/>
            <person name="Mortensen U.H."/>
            <person name="De Vries R.P."/>
            <person name="Baker S.E."/>
            <person name="Andersen M.R."/>
        </authorList>
    </citation>
    <scope>NUCLEOTIDE SEQUENCE [LARGE SCALE GENOMIC DNA]</scope>
    <source>
        <strain evidence="10 11">CBS 123904</strain>
    </source>
</reference>
<dbReference type="Proteomes" id="UP001610446">
    <property type="component" value="Unassembled WGS sequence"/>
</dbReference>
<keyword evidence="6 8" id="KW-0472">Membrane</keyword>
<dbReference type="InterPro" id="IPR036259">
    <property type="entry name" value="MFS_trans_sf"/>
</dbReference>
<dbReference type="InterPro" id="IPR020846">
    <property type="entry name" value="MFS_dom"/>
</dbReference>
<feature type="transmembrane region" description="Helical" evidence="8">
    <location>
        <begin position="143"/>
        <end position="161"/>
    </location>
</feature>
<evidence type="ECO:0000259" key="9">
    <source>
        <dbReference type="PROSITE" id="PS50850"/>
    </source>
</evidence>
<keyword evidence="5 8" id="KW-1133">Transmembrane helix</keyword>
<dbReference type="PANTHER" id="PTHR48022">
    <property type="entry name" value="PLASTIDIC GLUCOSE TRANSPORTER 4"/>
    <property type="match status" value="1"/>
</dbReference>
<evidence type="ECO:0000313" key="11">
    <source>
        <dbReference type="Proteomes" id="UP001610446"/>
    </source>
</evidence>
<dbReference type="Pfam" id="PF00083">
    <property type="entry name" value="Sugar_tr"/>
    <property type="match status" value="1"/>
</dbReference>
<proteinExistence type="inferred from homology"/>
<keyword evidence="3 7" id="KW-0813">Transport</keyword>
<feature type="transmembrane region" description="Helical" evidence="8">
    <location>
        <begin position="267"/>
        <end position="290"/>
    </location>
</feature>
<gene>
    <name evidence="10" type="ORF">BJY01DRAFT_256063</name>
</gene>
<dbReference type="Gene3D" id="1.20.1250.20">
    <property type="entry name" value="MFS general substrate transporter like domains"/>
    <property type="match status" value="1"/>
</dbReference>
<feature type="transmembrane region" description="Helical" evidence="8">
    <location>
        <begin position="53"/>
        <end position="77"/>
    </location>
</feature>
<evidence type="ECO:0000256" key="2">
    <source>
        <dbReference type="ARBA" id="ARBA00010992"/>
    </source>
</evidence>
<feature type="domain" description="Major facilitator superfamily (MFS) profile" evidence="9">
    <location>
        <begin position="15"/>
        <end position="453"/>
    </location>
</feature>
<feature type="transmembrane region" description="Helical" evidence="8">
    <location>
        <begin position="399"/>
        <end position="416"/>
    </location>
</feature>
<evidence type="ECO:0000256" key="4">
    <source>
        <dbReference type="ARBA" id="ARBA00022692"/>
    </source>
</evidence>
<keyword evidence="4 8" id="KW-0812">Transmembrane</keyword>
<protein>
    <submittedName>
        <fullName evidence="10">General substrate transporter</fullName>
    </submittedName>
</protein>
<feature type="transmembrane region" description="Helical" evidence="8">
    <location>
        <begin position="335"/>
        <end position="355"/>
    </location>
</feature>
<dbReference type="InterPro" id="IPR050360">
    <property type="entry name" value="MFS_Sugar_Transporters"/>
</dbReference>
<evidence type="ECO:0000256" key="5">
    <source>
        <dbReference type="ARBA" id="ARBA00022989"/>
    </source>
</evidence>
<feature type="transmembrane region" description="Helical" evidence="8">
    <location>
        <begin position="84"/>
        <end position="103"/>
    </location>
</feature>
<feature type="transmembrane region" description="Helical" evidence="8">
    <location>
        <begin position="173"/>
        <end position="195"/>
    </location>
</feature>
<dbReference type="InterPro" id="IPR005828">
    <property type="entry name" value="MFS_sugar_transport-like"/>
</dbReference>
<evidence type="ECO:0000256" key="7">
    <source>
        <dbReference type="RuleBase" id="RU003346"/>
    </source>
</evidence>
<dbReference type="EMBL" id="JBFXLU010000453">
    <property type="protein sequence ID" value="KAL2826184.1"/>
    <property type="molecule type" value="Genomic_DNA"/>
</dbReference>
<feature type="transmembrane region" description="Helical" evidence="8">
    <location>
        <begin position="361"/>
        <end position="387"/>
    </location>
</feature>
<sequence length="486" mass="53243">MAVLHLKGRALRVALHFAAGLNFLLFGYDQGLLGGVINTPQFINAYGHQPTDTIIGTVSAIYSIGAFFGAVLAAICGLRMGRRIMLMVSCCCVIVGAAIQAAAPNLGAMIAGRIITGFGVGISTSTVPIWISETSNPVHRGRMVAIQLEIVLIGFMFSYWFDYGMSYVQSEVSFRLPIALQALFPIISLPVLYILPESPRVLCAWGRLDEGVDVLARLHDLPVTNAHIVSEKDQIIRSIEIESEINGKVLRTLFLDKSDIKYRRRALTTLVIFLLQQFGGCTFVGYYAPIIFETSVGLSQNISSIMSCAMATTYAVGGTFPILMVDRLGRRKMMLWGAAATSSVFITLTVLVSQASKSESIGWGAAIMVLIFIQVFAMTWNSLPWIYGSELMPLNMRHINGAIGAGSEFLFQFTVLEMAPSAIASTGWRIYIFFAVFNVLSFFFVYAFCPETVKKTLEEIDFIYIKSATDGLEVTMPAEQPAVVKV</sequence>
<comment type="subcellular location">
    <subcellularLocation>
        <location evidence="1">Membrane</location>
        <topology evidence="1">Multi-pass membrane protein</topology>
    </subcellularLocation>
</comment>
<feature type="transmembrane region" description="Helical" evidence="8">
    <location>
        <begin position="12"/>
        <end position="33"/>
    </location>
</feature>
<evidence type="ECO:0000313" key="10">
    <source>
        <dbReference type="EMBL" id="KAL2826184.1"/>
    </source>
</evidence>
<evidence type="ECO:0000256" key="3">
    <source>
        <dbReference type="ARBA" id="ARBA00022448"/>
    </source>
</evidence>
<evidence type="ECO:0000256" key="8">
    <source>
        <dbReference type="SAM" id="Phobius"/>
    </source>
</evidence>
<dbReference type="PANTHER" id="PTHR48022:SF28">
    <property type="entry name" value="MAJOR FACILITATOR SUPERFAMILY (MFS) PROFILE DOMAIN-CONTAINING PROTEIN-RELATED"/>
    <property type="match status" value="1"/>
</dbReference>